<comment type="caution">
    <text evidence="1">The sequence shown here is derived from an EMBL/GenBank/DDBJ whole genome shotgun (WGS) entry which is preliminary data.</text>
</comment>
<dbReference type="Proteomes" id="UP000807025">
    <property type="component" value="Unassembled WGS sequence"/>
</dbReference>
<dbReference type="AlphaFoldDB" id="A0A9P6A3K5"/>
<evidence type="ECO:0000313" key="1">
    <source>
        <dbReference type="EMBL" id="KAF9499430.1"/>
    </source>
</evidence>
<protein>
    <submittedName>
        <fullName evidence="1">Uncharacterized protein</fullName>
    </submittedName>
</protein>
<name>A0A9P6A3K5_PLEER</name>
<proteinExistence type="predicted"/>
<reference evidence="1" key="1">
    <citation type="submission" date="2020-11" db="EMBL/GenBank/DDBJ databases">
        <authorList>
            <consortium name="DOE Joint Genome Institute"/>
            <person name="Ahrendt S."/>
            <person name="Riley R."/>
            <person name="Andreopoulos W."/>
            <person name="Labutti K."/>
            <person name="Pangilinan J."/>
            <person name="Ruiz-Duenas F.J."/>
            <person name="Barrasa J.M."/>
            <person name="Sanchez-Garcia M."/>
            <person name="Camarero S."/>
            <person name="Miyauchi S."/>
            <person name="Serrano A."/>
            <person name="Linde D."/>
            <person name="Babiker R."/>
            <person name="Drula E."/>
            <person name="Ayuso-Fernandez I."/>
            <person name="Pacheco R."/>
            <person name="Padilla G."/>
            <person name="Ferreira P."/>
            <person name="Barriuso J."/>
            <person name="Kellner H."/>
            <person name="Castanera R."/>
            <person name="Alfaro M."/>
            <person name="Ramirez L."/>
            <person name="Pisabarro A.G."/>
            <person name="Kuo A."/>
            <person name="Tritt A."/>
            <person name="Lipzen A."/>
            <person name="He G."/>
            <person name="Yan M."/>
            <person name="Ng V."/>
            <person name="Cullen D."/>
            <person name="Martin F."/>
            <person name="Rosso M.-N."/>
            <person name="Henrissat B."/>
            <person name="Hibbett D."/>
            <person name="Martinez A.T."/>
            <person name="Grigoriev I.V."/>
        </authorList>
    </citation>
    <scope>NUCLEOTIDE SEQUENCE</scope>
    <source>
        <strain evidence="1">ATCC 90797</strain>
    </source>
</reference>
<gene>
    <name evidence="1" type="ORF">BDN71DRAFT_182008</name>
</gene>
<accession>A0A9P6A3K5</accession>
<dbReference type="EMBL" id="MU154532">
    <property type="protein sequence ID" value="KAF9499430.1"/>
    <property type="molecule type" value="Genomic_DNA"/>
</dbReference>
<organism evidence="1 2">
    <name type="scientific">Pleurotus eryngii</name>
    <name type="common">Boletus of the steppes</name>
    <dbReference type="NCBI Taxonomy" id="5323"/>
    <lineage>
        <taxon>Eukaryota</taxon>
        <taxon>Fungi</taxon>
        <taxon>Dikarya</taxon>
        <taxon>Basidiomycota</taxon>
        <taxon>Agaricomycotina</taxon>
        <taxon>Agaricomycetes</taxon>
        <taxon>Agaricomycetidae</taxon>
        <taxon>Agaricales</taxon>
        <taxon>Pleurotineae</taxon>
        <taxon>Pleurotaceae</taxon>
        <taxon>Pleurotus</taxon>
    </lineage>
</organism>
<keyword evidence="2" id="KW-1185">Reference proteome</keyword>
<sequence>MMPRRNLHDDRLGRRLGLITWASVSLRRGTAVASTAISLLISLLGLLREAGNTAAEEHRCCSNLWRTWSETRENSGTRKRVSALRCRGYPTFPHDRSMLSQPLSAGRPSFHNLGSWKLSEAEYFFATTR</sequence>
<evidence type="ECO:0000313" key="2">
    <source>
        <dbReference type="Proteomes" id="UP000807025"/>
    </source>
</evidence>